<evidence type="ECO:0000256" key="1">
    <source>
        <dbReference type="ARBA" id="ARBA00004370"/>
    </source>
</evidence>
<proteinExistence type="predicted"/>
<feature type="transmembrane region" description="Helical" evidence="4">
    <location>
        <begin position="47"/>
        <end position="71"/>
    </location>
</feature>
<comment type="subcellular location">
    <subcellularLocation>
        <location evidence="1">Membrane</location>
    </subcellularLocation>
</comment>
<organism evidence="5 6">
    <name type="scientific">Nocardia uniformis</name>
    <dbReference type="NCBI Taxonomy" id="53432"/>
    <lineage>
        <taxon>Bacteria</taxon>
        <taxon>Bacillati</taxon>
        <taxon>Actinomycetota</taxon>
        <taxon>Actinomycetes</taxon>
        <taxon>Mycobacteriales</taxon>
        <taxon>Nocardiaceae</taxon>
        <taxon>Nocardia</taxon>
    </lineage>
</organism>
<dbReference type="PANTHER" id="PTHR37042:SF4">
    <property type="entry name" value="OUTER MEMBRANE PROTEIN RV1973"/>
    <property type="match status" value="1"/>
</dbReference>
<dbReference type="EMBL" id="JABELX010000018">
    <property type="protein sequence ID" value="NNH75076.1"/>
    <property type="molecule type" value="Genomic_DNA"/>
</dbReference>
<evidence type="ECO:0000256" key="2">
    <source>
        <dbReference type="ARBA" id="ARBA00023136"/>
    </source>
</evidence>
<gene>
    <name evidence="5" type="ORF">HLB23_35390</name>
</gene>
<keyword evidence="4" id="KW-0812">Transmembrane</keyword>
<dbReference type="AlphaFoldDB" id="A0A849CB55"/>
<keyword evidence="2 4" id="KW-0472">Membrane</keyword>
<comment type="caution">
    <text evidence="5">The sequence shown here is derived from an EMBL/GenBank/DDBJ whole genome shotgun (WGS) entry which is preliminary data.</text>
</comment>
<accession>A0A849CB55</accession>
<feature type="compositionally biased region" description="Acidic residues" evidence="3">
    <location>
        <begin position="1"/>
        <end position="13"/>
    </location>
</feature>
<sequence>MSDNEINEPDAADDTVNLEKDASEADTAVAQPDSSRRRISLSLPGRTGMLAAAAAGVVVLGAAIGSSVHFYNQNASTQDILDAREDARLAACKYAPTLATYDSKNLDTWITGVMDGATGDWRTQFDSTSEDLKEVLAKGEVVSKATDVQCAIRNGDTTSAEAIVVIGQTITSLGTESKATPGQLSTVLRLEKSGDRWLVNKVESPLGLPQR</sequence>
<evidence type="ECO:0008006" key="7">
    <source>
        <dbReference type="Google" id="ProtNLM"/>
    </source>
</evidence>
<evidence type="ECO:0000256" key="3">
    <source>
        <dbReference type="SAM" id="MobiDB-lite"/>
    </source>
</evidence>
<keyword evidence="4" id="KW-1133">Transmembrane helix</keyword>
<dbReference type="GO" id="GO:0016020">
    <property type="term" value="C:membrane"/>
    <property type="evidence" value="ECO:0007669"/>
    <property type="project" value="UniProtKB-SubCell"/>
</dbReference>
<feature type="region of interest" description="Disordered" evidence="3">
    <location>
        <begin position="1"/>
        <end position="36"/>
    </location>
</feature>
<reference evidence="5 6" key="1">
    <citation type="submission" date="2020-05" db="EMBL/GenBank/DDBJ databases">
        <title>MicrobeNet Type strains.</title>
        <authorList>
            <person name="Nicholson A.C."/>
        </authorList>
    </citation>
    <scope>NUCLEOTIDE SEQUENCE [LARGE SCALE GENOMIC DNA]</scope>
    <source>
        <strain evidence="5 6">JCM 3224</strain>
    </source>
</reference>
<evidence type="ECO:0000313" key="5">
    <source>
        <dbReference type="EMBL" id="NNH75076.1"/>
    </source>
</evidence>
<keyword evidence="6" id="KW-1185">Reference proteome</keyword>
<evidence type="ECO:0000256" key="4">
    <source>
        <dbReference type="SAM" id="Phobius"/>
    </source>
</evidence>
<protein>
    <recommendedName>
        <fullName evidence="7">Mce-associated membrane protein</fullName>
    </recommendedName>
</protein>
<dbReference type="RefSeq" id="WP_067527041.1">
    <property type="nucleotide sequence ID" value="NZ_JABELX010000018.1"/>
</dbReference>
<dbReference type="PANTHER" id="PTHR37042">
    <property type="entry name" value="OUTER MEMBRANE PROTEIN RV1973"/>
    <property type="match status" value="1"/>
</dbReference>
<evidence type="ECO:0000313" key="6">
    <source>
        <dbReference type="Proteomes" id="UP000586827"/>
    </source>
</evidence>
<name>A0A849CB55_9NOCA</name>
<dbReference type="Proteomes" id="UP000586827">
    <property type="component" value="Unassembled WGS sequence"/>
</dbReference>